<reference evidence="1" key="1">
    <citation type="submission" date="2018-02" db="EMBL/GenBank/DDBJ databases">
        <title>Rhizophora mucronata_Transcriptome.</title>
        <authorList>
            <person name="Meera S.P."/>
            <person name="Sreeshan A."/>
            <person name="Augustine A."/>
        </authorList>
    </citation>
    <scope>NUCLEOTIDE SEQUENCE</scope>
    <source>
        <tissue evidence="1">Leaf</tissue>
    </source>
</reference>
<protein>
    <submittedName>
        <fullName evidence="1">Uncharacterized protein</fullName>
    </submittedName>
</protein>
<sequence>MIRKLSPITCFSIKICSYFGMMPLCFCSTLTLCDGLCSSVA</sequence>
<dbReference type="EMBL" id="GGEC01085057">
    <property type="protein sequence ID" value="MBX65541.1"/>
    <property type="molecule type" value="Transcribed_RNA"/>
</dbReference>
<dbReference type="AlphaFoldDB" id="A0A2P2QEV7"/>
<accession>A0A2P2QEV7</accession>
<name>A0A2P2QEV7_RHIMU</name>
<proteinExistence type="predicted"/>
<organism evidence="1">
    <name type="scientific">Rhizophora mucronata</name>
    <name type="common">Asiatic mangrove</name>
    <dbReference type="NCBI Taxonomy" id="61149"/>
    <lineage>
        <taxon>Eukaryota</taxon>
        <taxon>Viridiplantae</taxon>
        <taxon>Streptophyta</taxon>
        <taxon>Embryophyta</taxon>
        <taxon>Tracheophyta</taxon>
        <taxon>Spermatophyta</taxon>
        <taxon>Magnoliopsida</taxon>
        <taxon>eudicotyledons</taxon>
        <taxon>Gunneridae</taxon>
        <taxon>Pentapetalae</taxon>
        <taxon>rosids</taxon>
        <taxon>fabids</taxon>
        <taxon>Malpighiales</taxon>
        <taxon>Rhizophoraceae</taxon>
        <taxon>Rhizophora</taxon>
    </lineage>
</organism>
<evidence type="ECO:0000313" key="1">
    <source>
        <dbReference type="EMBL" id="MBX65541.1"/>
    </source>
</evidence>